<reference evidence="4 5" key="1">
    <citation type="submission" date="2015-12" db="EMBL/GenBank/DDBJ databases">
        <title>Dictyostelia acquired genes for synthesis and detection of signals that induce cell-type specialization by lateral gene transfer from prokaryotes.</title>
        <authorList>
            <person name="Gloeckner G."/>
            <person name="Schaap P."/>
        </authorList>
    </citation>
    <scope>NUCLEOTIDE SEQUENCE [LARGE SCALE GENOMIC DNA]</scope>
    <source>
        <strain evidence="4 5">TK</strain>
    </source>
</reference>
<dbReference type="SMART" id="SM00244">
    <property type="entry name" value="PHB"/>
    <property type="match status" value="1"/>
</dbReference>
<dbReference type="Gene3D" id="3.30.479.30">
    <property type="entry name" value="Band 7 domain"/>
    <property type="match status" value="1"/>
</dbReference>
<evidence type="ECO:0000256" key="1">
    <source>
        <dbReference type="ARBA" id="ARBA00009658"/>
    </source>
</evidence>
<comment type="subcellular location">
    <subcellularLocation>
        <location evidence="2">Mitochondrion inner membrane</location>
    </subcellularLocation>
</comment>
<dbReference type="STRING" id="361077.A0A152A3S6"/>
<dbReference type="PRINTS" id="PR00679">
    <property type="entry name" value="PROHIBITIN"/>
</dbReference>
<sequence>MSSQPAISLLNKLIPIGLGVGTALSLIDSSIYNVDGGQRAVIFDRYQGVKKQSVGEGTHFIVPWLQKPYIFDIRSTPRHIKSETGSKDLQTVSLTLRVLVRPDPNHLPEIYSQLGLDYDERVLPSFGNEVLKSVVAQYDAGELITQREAVSKEIRENLTKRSKEFNLLLDDVSITHLSFSHDFTSAIEHKQVAQQEAERSKYIVLKNEQEKKAAIIRAEGEAEAATLLTKAMEYGSGFIELRRIEASKEIADSLSKSKNIVYVPQSGGNLLLNLNKN</sequence>
<organism evidence="4 5">
    <name type="scientific">Tieghemostelium lacteum</name>
    <name type="common">Slime mold</name>
    <name type="synonym">Dictyostelium lacteum</name>
    <dbReference type="NCBI Taxonomy" id="361077"/>
    <lineage>
        <taxon>Eukaryota</taxon>
        <taxon>Amoebozoa</taxon>
        <taxon>Evosea</taxon>
        <taxon>Eumycetozoa</taxon>
        <taxon>Dictyostelia</taxon>
        <taxon>Dictyosteliales</taxon>
        <taxon>Raperosteliaceae</taxon>
        <taxon>Tieghemostelium</taxon>
    </lineage>
</organism>
<dbReference type="CDD" id="cd03401">
    <property type="entry name" value="SPFH_prohibitin"/>
    <property type="match status" value="1"/>
</dbReference>
<dbReference type="InterPro" id="IPR036013">
    <property type="entry name" value="Band_7/SPFH_dom_sf"/>
</dbReference>
<dbReference type="Proteomes" id="UP000076078">
    <property type="component" value="Unassembled WGS sequence"/>
</dbReference>
<name>A0A152A3S6_TIELA</name>
<feature type="domain" description="Band 7" evidence="3">
    <location>
        <begin position="30"/>
        <end position="191"/>
    </location>
</feature>
<dbReference type="Pfam" id="PF01145">
    <property type="entry name" value="Band_7"/>
    <property type="match status" value="1"/>
</dbReference>
<dbReference type="InterPro" id="IPR000163">
    <property type="entry name" value="Prohibitin"/>
</dbReference>
<evidence type="ECO:0000259" key="3">
    <source>
        <dbReference type="SMART" id="SM00244"/>
    </source>
</evidence>
<dbReference type="OrthoDB" id="275637at2759"/>
<dbReference type="InParanoid" id="A0A152A3S6"/>
<dbReference type="FunFam" id="3.30.479.30:FF:000001">
    <property type="entry name" value="Prohibitin 2"/>
    <property type="match status" value="1"/>
</dbReference>
<dbReference type="EMBL" id="LODT01000013">
    <property type="protein sequence ID" value="KYR00755.1"/>
    <property type="molecule type" value="Genomic_DNA"/>
</dbReference>
<keyword evidence="5" id="KW-1185">Reference proteome</keyword>
<keyword evidence="2" id="KW-0472">Membrane</keyword>
<evidence type="ECO:0000313" key="5">
    <source>
        <dbReference type="Proteomes" id="UP000076078"/>
    </source>
</evidence>
<dbReference type="GO" id="GO:0005743">
    <property type="term" value="C:mitochondrial inner membrane"/>
    <property type="evidence" value="ECO:0007669"/>
    <property type="project" value="UniProtKB-SubCell"/>
</dbReference>
<dbReference type="FunCoup" id="A0A152A3S6">
    <property type="interactions" value="812"/>
</dbReference>
<keyword evidence="2" id="KW-0496">Mitochondrion</keyword>
<dbReference type="SUPFAM" id="SSF117892">
    <property type="entry name" value="Band 7/SPFH domain"/>
    <property type="match status" value="1"/>
</dbReference>
<protein>
    <recommendedName>
        <fullName evidence="2">Prohibitin</fullName>
    </recommendedName>
</protein>
<dbReference type="PANTHER" id="PTHR23222:SF0">
    <property type="entry name" value="PROHIBITIN 1"/>
    <property type="match status" value="1"/>
</dbReference>
<comment type="similarity">
    <text evidence="1 2">Belongs to the prohibitin family.</text>
</comment>
<dbReference type="OMA" id="YEFRLVT"/>
<comment type="caution">
    <text evidence="4">The sequence shown here is derived from an EMBL/GenBank/DDBJ whole genome shotgun (WGS) entry which is preliminary data.</text>
</comment>
<proteinExistence type="inferred from homology"/>
<evidence type="ECO:0000256" key="2">
    <source>
        <dbReference type="RuleBase" id="RU366048"/>
    </source>
</evidence>
<dbReference type="GO" id="GO:0007005">
    <property type="term" value="P:mitochondrion organization"/>
    <property type="evidence" value="ECO:0007669"/>
    <property type="project" value="TreeGrafter"/>
</dbReference>
<dbReference type="InterPro" id="IPR001107">
    <property type="entry name" value="Band_7"/>
</dbReference>
<accession>A0A152A3S6</accession>
<keyword evidence="2" id="KW-0999">Mitochondrion inner membrane</keyword>
<dbReference type="AlphaFoldDB" id="A0A152A3S6"/>
<gene>
    <name evidence="4" type="ORF">DLAC_02798</name>
</gene>
<evidence type="ECO:0000313" key="4">
    <source>
        <dbReference type="EMBL" id="KYR00755.1"/>
    </source>
</evidence>
<dbReference type="PANTHER" id="PTHR23222">
    <property type="entry name" value="PROHIBITIN"/>
    <property type="match status" value="1"/>
</dbReference>